<reference evidence="2 3" key="1">
    <citation type="submission" date="2020-10" db="EMBL/GenBank/DDBJ databases">
        <title>Phylogeny of dyella-like bacteria.</title>
        <authorList>
            <person name="Fu J."/>
        </authorList>
    </citation>
    <scope>NUCLEOTIDE SEQUENCE [LARGE SCALE GENOMIC DNA]</scope>
    <source>
        <strain evidence="2 3">THG-B117</strain>
    </source>
</reference>
<keyword evidence="3" id="KW-1185">Reference proteome</keyword>
<evidence type="ECO:0000313" key="3">
    <source>
        <dbReference type="Proteomes" id="UP001430065"/>
    </source>
</evidence>
<dbReference type="Proteomes" id="UP001430065">
    <property type="component" value="Unassembled WGS sequence"/>
</dbReference>
<keyword evidence="1" id="KW-1133">Transmembrane helix</keyword>
<evidence type="ECO:0000256" key="1">
    <source>
        <dbReference type="SAM" id="Phobius"/>
    </source>
</evidence>
<name>A0ABS2JP19_9GAMM</name>
<sequence length="150" mass="17035">MNAVPSRSPLRLSARRRRFCYGVGLGLWLSGAGWLLFHYGLQQQGSFGPQPHPLEIWWLRVHGAFAFATLWAFGMTWSAHIVGGWQTLRQRWSGGAGVGMLLVQILSGYLIYYLVDDAWHDKVALMHWMIGLTLPAVIATHIVRGRRPRR</sequence>
<proteinExistence type="predicted"/>
<dbReference type="EMBL" id="JADIKC010000003">
    <property type="protein sequence ID" value="MBM7120789.1"/>
    <property type="molecule type" value="Genomic_DNA"/>
</dbReference>
<feature type="transmembrane region" description="Helical" evidence="1">
    <location>
        <begin position="94"/>
        <end position="113"/>
    </location>
</feature>
<accession>A0ABS2JP19</accession>
<feature type="transmembrane region" description="Helical" evidence="1">
    <location>
        <begin position="21"/>
        <end position="41"/>
    </location>
</feature>
<organism evidence="2 3">
    <name type="scientific">Dyella kyungheensis</name>
    <dbReference type="NCBI Taxonomy" id="1242174"/>
    <lineage>
        <taxon>Bacteria</taxon>
        <taxon>Pseudomonadati</taxon>
        <taxon>Pseudomonadota</taxon>
        <taxon>Gammaproteobacteria</taxon>
        <taxon>Lysobacterales</taxon>
        <taxon>Rhodanobacteraceae</taxon>
        <taxon>Dyella</taxon>
    </lineage>
</organism>
<gene>
    <name evidence="2" type="ORF">ISP20_06400</name>
</gene>
<comment type="caution">
    <text evidence="2">The sequence shown here is derived from an EMBL/GenBank/DDBJ whole genome shotgun (WGS) entry which is preliminary data.</text>
</comment>
<keyword evidence="1" id="KW-0472">Membrane</keyword>
<evidence type="ECO:0008006" key="4">
    <source>
        <dbReference type="Google" id="ProtNLM"/>
    </source>
</evidence>
<feature type="transmembrane region" description="Helical" evidence="1">
    <location>
        <begin position="61"/>
        <end position="82"/>
    </location>
</feature>
<evidence type="ECO:0000313" key="2">
    <source>
        <dbReference type="EMBL" id="MBM7120789.1"/>
    </source>
</evidence>
<feature type="transmembrane region" description="Helical" evidence="1">
    <location>
        <begin position="125"/>
        <end position="143"/>
    </location>
</feature>
<dbReference type="RefSeq" id="WP_204635230.1">
    <property type="nucleotide sequence ID" value="NZ_JADIKC010000003.1"/>
</dbReference>
<protein>
    <recommendedName>
        <fullName evidence="4">Transmembrane protein</fullName>
    </recommendedName>
</protein>
<keyword evidence="1" id="KW-0812">Transmembrane</keyword>